<evidence type="ECO:0000256" key="1">
    <source>
        <dbReference type="SAM" id="SignalP"/>
    </source>
</evidence>
<reference evidence="2 3" key="1">
    <citation type="submission" date="2016-03" db="EMBL/GenBank/DDBJ databases">
        <title>Complete genome sequence of Shewanella psychrophila WP2, a deep sea bacterium isolated from west Pacific sediment.</title>
        <authorList>
            <person name="Xu G."/>
            <person name="Jian H."/>
        </authorList>
    </citation>
    <scope>NUCLEOTIDE SEQUENCE [LARGE SCALE GENOMIC DNA]</scope>
    <source>
        <strain evidence="2 3">WP2</strain>
    </source>
</reference>
<name>A0A1S6HUB1_9GAMM</name>
<feature type="chain" id="PRO_5012706884" description="Fimbrial protein" evidence="1">
    <location>
        <begin position="21"/>
        <end position="339"/>
    </location>
</feature>
<proteinExistence type="predicted"/>
<organism evidence="2 3">
    <name type="scientific">Shewanella psychrophila</name>
    <dbReference type="NCBI Taxonomy" id="225848"/>
    <lineage>
        <taxon>Bacteria</taxon>
        <taxon>Pseudomonadati</taxon>
        <taxon>Pseudomonadota</taxon>
        <taxon>Gammaproteobacteria</taxon>
        <taxon>Alteromonadales</taxon>
        <taxon>Shewanellaceae</taxon>
        <taxon>Shewanella</taxon>
    </lineage>
</organism>
<dbReference type="KEGG" id="spsw:Sps_03966"/>
<dbReference type="AlphaFoldDB" id="A0A1S6HUB1"/>
<dbReference type="RefSeq" id="WP_077754043.1">
    <property type="nucleotide sequence ID" value="NZ_CP014782.1"/>
</dbReference>
<protein>
    <recommendedName>
        <fullName evidence="4">Fimbrial protein</fullName>
    </recommendedName>
</protein>
<dbReference type="Proteomes" id="UP000189545">
    <property type="component" value="Chromosome"/>
</dbReference>
<dbReference type="EMBL" id="CP014782">
    <property type="protein sequence ID" value="AQS39081.1"/>
    <property type="molecule type" value="Genomic_DNA"/>
</dbReference>
<dbReference type="STRING" id="225848.Sps_03966"/>
<gene>
    <name evidence="2" type="ORF">Sps_03966</name>
</gene>
<dbReference type="OrthoDB" id="6266347at2"/>
<keyword evidence="1" id="KW-0732">Signal</keyword>
<feature type="signal peptide" evidence="1">
    <location>
        <begin position="1"/>
        <end position="20"/>
    </location>
</feature>
<evidence type="ECO:0000313" key="3">
    <source>
        <dbReference type="Proteomes" id="UP000189545"/>
    </source>
</evidence>
<sequence length="339" mass="36148">MKKVNLLLMSLLLVGSNAWSSTVNLDFTAGVARWDNATVISGGDLVPSNWTQTPGLTPTDKWIPGTFASPPPTSIVMSLGGTDINLPIHFSGFEYNTGSAAASLGASVSGSCGTSEWNPPIASIQGESNCLFTNTLTTSALVSPYASIRPIFSITDADLTRFFDLQPKGIYHGSVSLSQFYKYYLGENMTQFTDSQAFELVIDHTPTYLTSVTLSGDSAMATVYGSSTNDVSAKTSFDVTATGYFSNGINVNLKASRGRDYELIGPSQAKIPYTIKCTECSNVLLVENGTVKNPSSKVSGADVNSINFKIDVEFGPVDLDPLTVGSYSDTFTLIFEPDV</sequence>
<keyword evidence="3" id="KW-1185">Reference proteome</keyword>
<evidence type="ECO:0000313" key="2">
    <source>
        <dbReference type="EMBL" id="AQS39081.1"/>
    </source>
</evidence>
<evidence type="ECO:0008006" key="4">
    <source>
        <dbReference type="Google" id="ProtNLM"/>
    </source>
</evidence>
<accession>A0A1S6HUB1</accession>